<dbReference type="SUPFAM" id="SSF103473">
    <property type="entry name" value="MFS general substrate transporter"/>
    <property type="match status" value="1"/>
</dbReference>
<feature type="transmembrane region" description="Helical" evidence="9">
    <location>
        <begin position="113"/>
        <end position="134"/>
    </location>
</feature>
<dbReference type="RefSeq" id="WP_134158912.1">
    <property type="nucleotide sequence ID" value="NZ_SORF01000003.1"/>
</dbReference>
<evidence type="ECO:0000313" key="11">
    <source>
        <dbReference type="EMBL" id="TDY50217.1"/>
    </source>
</evidence>
<accession>A0A4R8LTX7</accession>
<dbReference type="InterPro" id="IPR050820">
    <property type="entry name" value="MFS_Sugar_Transporter"/>
</dbReference>
<dbReference type="PANTHER" id="PTHR48023">
    <property type="entry name" value="D-XYLOSE-PROTON SYMPORTER-LIKE 2"/>
    <property type="match status" value="1"/>
</dbReference>
<dbReference type="PROSITE" id="PS00217">
    <property type="entry name" value="SUGAR_TRANSPORT_2"/>
    <property type="match status" value="1"/>
</dbReference>
<keyword evidence="4" id="KW-1003">Cell membrane</keyword>
<comment type="similarity">
    <text evidence="2 8">Belongs to the major facilitator superfamily. Sugar transporter (TC 2.A.1.1) family.</text>
</comment>
<dbReference type="InterPro" id="IPR003663">
    <property type="entry name" value="Sugar/inositol_transpt"/>
</dbReference>
<dbReference type="PROSITE" id="PS50850">
    <property type="entry name" value="MFS"/>
    <property type="match status" value="1"/>
</dbReference>
<feature type="transmembrane region" description="Helical" evidence="9">
    <location>
        <begin position="55"/>
        <end position="76"/>
    </location>
</feature>
<feature type="transmembrane region" description="Helical" evidence="9">
    <location>
        <begin position="16"/>
        <end position="35"/>
    </location>
</feature>
<protein>
    <submittedName>
        <fullName evidence="11">SP family arabinose:H+ symporter-like MFS transporter</fullName>
    </submittedName>
</protein>
<sequence length="484" mass="52220">MSHPISQGKPHQTGSALYVVMISCAAALGGLLYGYDTAVISGAIGFLKTLYNLSAFMQGLVISSIMIGGVIGVGLSGFMSDRIGRRKVLMTAACLFAIAAVVSAFSTDVTVLIGARIIGGLGIGMGSSLSVTYISECAPPRIRGALSSLYQLLTIIGISATYVTNFLIQRSGTVAWDTTTGWRWMLGLGAVPAAIFFFVLLFAPESPRWLVKAGRSEQSLAILTKINGEAMAKMELKTIADSLRNEASSSVRDLLKPGLRKALVVGILLALFNQVIGMNAVTYYGPEIFKMVGFGLNSDFSIQAFFGAMWVVFTVVAVFLIDRVGRRRLMQIGSALMAIFMALIGATFFFHLSNGFWLILFIMGFTAAFSVSMGPIPWIMIPEIFPNHLRARAAGVATIFLWGANWAIGQFTPMLLNGLGGADTFWIFAAINVVCFVFVSMLVPETKNKSLEEIEQFWMRGTALMRTGSSAKDANSVQKANFLR</sequence>
<comment type="subcellular location">
    <subcellularLocation>
        <location evidence="1">Cell membrane</location>
        <topology evidence="1">Multi-pass membrane protein</topology>
    </subcellularLocation>
</comment>
<feature type="transmembrane region" description="Helical" evidence="9">
    <location>
        <begin position="262"/>
        <end position="280"/>
    </location>
</feature>
<dbReference type="EMBL" id="SORF01000003">
    <property type="protein sequence ID" value="TDY50217.1"/>
    <property type="molecule type" value="Genomic_DNA"/>
</dbReference>
<dbReference type="InterPro" id="IPR005829">
    <property type="entry name" value="Sugar_transporter_CS"/>
</dbReference>
<dbReference type="AlphaFoldDB" id="A0A4R8LTX7"/>
<proteinExistence type="inferred from homology"/>
<comment type="caution">
    <text evidence="11">The sequence shown here is derived from an EMBL/GenBank/DDBJ whole genome shotgun (WGS) entry which is preliminary data.</text>
</comment>
<gene>
    <name evidence="11" type="ORF">C7445_103263</name>
</gene>
<feature type="transmembrane region" description="Helical" evidence="9">
    <location>
        <begin position="88"/>
        <end position="107"/>
    </location>
</feature>
<dbReference type="InterPro" id="IPR047984">
    <property type="entry name" value="XylE-like"/>
</dbReference>
<evidence type="ECO:0000256" key="1">
    <source>
        <dbReference type="ARBA" id="ARBA00004651"/>
    </source>
</evidence>
<evidence type="ECO:0000256" key="2">
    <source>
        <dbReference type="ARBA" id="ARBA00010992"/>
    </source>
</evidence>
<feature type="transmembrane region" description="Helical" evidence="9">
    <location>
        <begin position="424"/>
        <end position="443"/>
    </location>
</feature>
<dbReference type="Proteomes" id="UP000294581">
    <property type="component" value="Unassembled WGS sequence"/>
</dbReference>
<feature type="domain" description="Major facilitator superfamily (MFS) profile" evidence="10">
    <location>
        <begin position="22"/>
        <end position="447"/>
    </location>
</feature>
<evidence type="ECO:0000256" key="6">
    <source>
        <dbReference type="ARBA" id="ARBA00022989"/>
    </source>
</evidence>
<keyword evidence="6 9" id="KW-1133">Transmembrane helix</keyword>
<dbReference type="GO" id="GO:1904659">
    <property type="term" value="P:D-glucose transmembrane transport"/>
    <property type="evidence" value="ECO:0007669"/>
    <property type="project" value="TreeGrafter"/>
</dbReference>
<dbReference type="Gene3D" id="1.20.1250.20">
    <property type="entry name" value="MFS general substrate transporter like domains"/>
    <property type="match status" value="2"/>
</dbReference>
<dbReference type="InterPro" id="IPR005828">
    <property type="entry name" value="MFS_sugar_transport-like"/>
</dbReference>
<reference evidence="11 12" key="1">
    <citation type="submission" date="2019-03" db="EMBL/GenBank/DDBJ databases">
        <title>Genomic Encyclopedia of Type Strains, Phase IV (KMG-IV): sequencing the most valuable type-strain genomes for metagenomic binning, comparative biology and taxonomic classification.</title>
        <authorList>
            <person name="Goeker M."/>
        </authorList>
    </citation>
    <scope>NUCLEOTIDE SEQUENCE [LARGE SCALE GENOMIC DNA]</scope>
    <source>
        <strain evidence="11 12">DSM 17974</strain>
    </source>
</reference>
<evidence type="ECO:0000256" key="7">
    <source>
        <dbReference type="ARBA" id="ARBA00023136"/>
    </source>
</evidence>
<keyword evidence="12" id="KW-1185">Reference proteome</keyword>
<evidence type="ECO:0000256" key="3">
    <source>
        <dbReference type="ARBA" id="ARBA00022448"/>
    </source>
</evidence>
<feature type="transmembrane region" description="Helical" evidence="9">
    <location>
        <begin position="300"/>
        <end position="320"/>
    </location>
</feature>
<dbReference type="InterPro" id="IPR036259">
    <property type="entry name" value="MFS_trans_sf"/>
</dbReference>
<feature type="transmembrane region" description="Helical" evidence="9">
    <location>
        <begin position="332"/>
        <end position="350"/>
    </location>
</feature>
<feature type="transmembrane region" description="Helical" evidence="9">
    <location>
        <begin position="393"/>
        <end position="412"/>
    </location>
</feature>
<name>A0A4R8LTX7_9BACL</name>
<dbReference type="GO" id="GO:0005886">
    <property type="term" value="C:plasma membrane"/>
    <property type="evidence" value="ECO:0007669"/>
    <property type="project" value="UniProtKB-SubCell"/>
</dbReference>
<dbReference type="PROSITE" id="PS00216">
    <property type="entry name" value="SUGAR_TRANSPORT_1"/>
    <property type="match status" value="2"/>
</dbReference>
<dbReference type="GO" id="GO:0022857">
    <property type="term" value="F:transmembrane transporter activity"/>
    <property type="evidence" value="ECO:0007669"/>
    <property type="project" value="InterPro"/>
</dbReference>
<dbReference type="NCBIfam" id="TIGR00879">
    <property type="entry name" value="SP"/>
    <property type="match status" value="1"/>
</dbReference>
<dbReference type="InterPro" id="IPR020846">
    <property type="entry name" value="MFS_dom"/>
</dbReference>
<dbReference type="Pfam" id="PF00083">
    <property type="entry name" value="Sugar_tr"/>
    <property type="match status" value="1"/>
</dbReference>
<evidence type="ECO:0000259" key="10">
    <source>
        <dbReference type="PROSITE" id="PS50850"/>
    </source>
</evidence>
<feature type="transmembrane region" description="Helical" evidence="9">
    <location>
        <begin position="184"/>
        <end position="203"/>
    </location>
</feature>
<dbReference type="PRINTS" id="PR00171">
    <property type="entry name" value="SUGRTRNSPORT"/>
</dbReference>
<dbReference type="PANTHER" id="PTHR48023:SF4">
    <property type="entry name" value="D-XYLOSE-PROTON SYMPORTER-LIKE 2"/>
    <property type="match status" value="1"/>
</dbReference>
<dbReference type="OrthoDB" id="9783823at2"/>
<evidence type="ECO:0000256" key="5">
    <source>
        <dbReference type="ARBA" id="ARBA00022692"/>
    </source>
</evidence>
<evidence type="ECO:0000313" key="12">
    <source>
        <dbReference type="Proteomes" id="UP000294581"/>
    </source>
</evidence>
<evidence type="ECO:0000256" key="8">
    <source>
        <dbReference type="RuleBase" id="RU003346"/>
    </source>
</evidence>
<keyword evidence="5 9" id="KW-0812">Transmembrane</keyword>
<organism evidence="11 12">
    <name type="scientific">Alicyclobacillus sacchari</name>
    <dbReference type="NCBI Taxonomy" id="392010"/>
    <lineage>
        <taxon>Bacteria</taxon>
        <taxon>Bacillati</taxon>
        <taxon>Bacillota</taxon>
        <taxon>Bacilli</taxon>
        <taxon>Bacillales</taxon>
        <taxon>Alicyclobacillaceae</taxon>
        <taxon>Alicyclobacillus</taxon>
    </lineage>
</organism>
<feature type="transmembrane region" description="Helical" evidence="9">
    <location>
        <begin position="356"/>
        <end position="381"/>
    </location>
</feature>
<dbReference type="FunFam" id="1.20.1250.20:FF:000134">
    <property type="entry name" value="MFS sugar transporter protein"/>
    <property type="match status" value="1"/>
</dbReference>
<feature type="transmembrane region" description="Helical" evidence="9">
    <location>
        <begin position="146"/>
        <end position="164"/>
    </location>
</feature>
<evidence type="ECO:0000256" key="9">
    <source>
        <dbReference type="SAM" id="Phobius"/>
    </source>
</evidence>
<evidence type="ECO:0000256" key="4">
    <source>
        <dbReference type="ARBA" id="ARBA00022475"/>
    </source>
</evidence>
<dbReference type="CDD" id="cd17359">
    <property type="entry name" value="MFS_XylE_like"/>
    <property type="match status" value="1"/>
</dbReference>
<keyword evidence="7 9" id="KW-0472">Membrane</keyword>
<keyword evidence="3 8" id="KW-0813">Transport</keyword>